<accession>A0A398BBZ6</accession>
<dbReference type="InterPro" id="IPR001223">
    <property type="entry name" value="Glyco_hydro18_cat"/>
</dbReference>
<evidence type="ECO:0000256" key="2">
    <source>
        <dbReference type="ARBA" id="ARBA00023295"/>
    </source>
</evidence>
<dbReference type="InterPro" id="IPR036779">
    <property type="entry name" value="LysM_dom_sf"/>
</dbReference>
<dbReference type="PROSITE" id="PS51910">
    <property type="entry name" value="GH18_2"/>
    <property type="match status" value="1"/>
</dbReference>
<dbReference type="GO" id="GO:0070492">
    <property type="term" value="F:oligosaccharide binding"/>
    <property type="evidence" value="ECO:0007669"/>
    <property type="project" value="TreeGrafter"/>
</dbReference>
<dbReference type="Gene3D" id="3.20.20.80">
    <property type="entry name" value="Glycosidases"/>
    <property type="match status" value="1"/>
</dbReference>
<dbReference type="PROSITE" id="PS51782">
    <property type="entry name" value="LYSM"/>
    <property type="match status" value="2"/>
</dbReference>
<dbReference type="SMART" id="SM00257">
    <property type="entry name" value="LysM"/>
    <property type="match status" value="2"/>
</dbReference>
<dbReference type="Pfam" id="PF01476">
    <property type="entry name" value="LysM"/>
    <property type="match status" value="2"/>
</dbReference>
<gene>
    <name evidence="5" type="ORF">D1953_11215</name>
</gene>
<dbReference type="AlphaFoldDB" id="A0A398BBZ6"/>
<evidence type="ECO:0000256" key="1">
    <source>
        <dbReference type="ARBA" id="ARBA00022801"/>
    </source>
</evidence>
<dbReference type="Gene3D" id="3.10.350.10">
    <property type="entry name" value="LysM domain"/>
    <property type="match status" value="2"/>
</dbReference>
<comment type="caution">
    <text evidence="5">The sequence shown here is derived from an EMBL/GenBank/DDBJ whole genome shotgun (WGS) entry which is preliminary data.</text>
</comment>
<reference evidence="5 6" key="1">
    <citation type="submission" date="2018-08" db="EMBL/GenBank/DDBJ databases">
        <title>Bacillus jemisoniae sp. nov., Bacillus chryseoplanitiae sp. nov., Bacillus resnikiae sp. nov., and Bacillus frankliniae sp. nov., isolated from Viking spacecraft and associated surfaces.</title>
        <authorList>
            <person name="Seuylemezian A."/>
            <person name="Vaishampayan P."/>
        </authorList>
    </citation>
    <scope>NUCLEOTIDE SEQUENCE [LARGE SCALE GENOMIC DNA]</scope>
    <source>
        <strain evidence="5 6">MA001</strain>
    </source>
</reference>
<proteinExistence type="predicted"/>
<feature type="domain" description="LysM" evidence="3">
    <location>
        <begin position="51"/>
        <end position="95"/>
    </location>
</feature>
<dbReference type="EMBL" id="QWVS01000018">
    <property type="protein sequence ID" value="RID85380.1"/>
    <property type="molecule type" value="Genomic_DNA"/>
</dbReference>
<evidence type="ECO:0000313" key="6">
    <source>
        <dbReference type="Proteomes" id="UP000266016"/>
    </source>
</evidence>
<organism evidence="5 6">
    <name type="scientific">Peribacillus asahii</name>
    <dbReference type="NCBI Taxonomy" id="228899"/>
    <lineage>
        <taxon>Bacteria</taxon>
        <taxon>Bacillati</taxon>
        <taxon>Bacillota</taxon>
        <taxon>Bacilli</taxon>
        <taxon>Bacillales</taxon>
        <taxon>Bacillaceae</taxon>
        <taxon>Peribacillus</taxon>
    </lineage>
</organism>
<sequence length="428" mass="48497">MQIHIVKPGETLFSIAQTYSVGADRISQTNQLPNPNNLVIGQALVIPIIGSYHFVQPGDSLYTISQKVGVPYEQIARANGISPATPLAIGTRLYIPPRQKTTAEFVGYVEPRGETVPKTLEASARESAPYLTYLAPFSFEALRDGSLKEPLLNNFSQIAKDNRTTLMMVITNKENDQFNDELGHILLNNTSVQNKLLNNITTIAKKYNFKDIHFDFEYLRPTDREAYNQFLRKARDRFHKEGWLLSTALAPKTSAEQKGRWYEAHDYKAHGEIVDMVVIMTYEWGYSGGPAMAVSPIGPVRQVLEYAVSEMPSKKILMGQNLYGYDWTLPFVQGTIAKAVSPQRAIQIAAANQAAIEYDNKAQAPHFRYRDKEGKEHEVWFEDARSIQAKFNLVKELNLRGVSYWKLGLSFPQNWLLISDNFNVRKRS</sequence>
<dbReference type="InterPro" id="IPR041704">
    <property type="entry name" value="CFLE_GH18"/>
</dbReference>
<dbReference type="InterPro" id="IPR029070">
    <property type="entry name" value="Chitinase_insertion_sf"/>
</dbReference>
<feature type="domain" description="LysM" evidence="3">
    <location>
        <begin position="2"/>
        <end position="46"/>
    </location>
</feature>
<dbReference type="GO" id="GO:0008061">
    <property type="term" value="F:chitin binding"/>
    <property type="evidence" value="ECO:0007669"/>
    <property type="project" value="InterPro"/>
</dbReference>
<keyword evidence="1" id="KW-0378">Hydrolase</keyword>
<evidence type="ECO:0000259" key="4">
    <source>
        <dbReference type="PROSITE" id="PS51910"/>
    </source>
</evidence>
<dbReference type="GO" id="GO:0005975">
    <property type="term" value="P:carbohydrate metabolic process"/>
    <property type="evidence" value="ECO:0007669"/>
    <property type="project" value="InterPro"/>
</dbReference>
<dbReference type="Gene3D" id="3.10.50.10">
    <property type="match status" value="1"/>
</dbReference>
<keyword evidence="6" id="KW-1185">Reference proteome</keyword>
<keyword evidence="2" id="KW-0326">Glycosidase</keyword>
<dbReference type="Proteomes" id="UP000266016">
    <property type="component" value="Unassembled WGS sequence"/>
</dbReference>
<dbReference type="PANTHER" id="PTHR46066">
    <property type="entry name" value="CHITINASE DOMAIN-CONTAINING PROTEIN 1 FAMILY MEMBER"/>
    <property type="match status" value="1"/>
</dbReference>
<protein>
    <submittedName>
        <fullName evidence="5">LysM peptidoglycan-binding domain-containing protein</fullName>
    </submittedName>
</protein>
<name>A0A398BBZ6_9BACI</name>
<evidence type="ECO:0000313" key="5">
    <source>
        <dbReference type="EMBL" id="RID85380.1"/>
    </source>
</evidence>
<dbReference type="Pfam" id="PF00704">
    <property type="entry name" value="Glyco_hydro_18"/>
    <property type="match status" value="1"/>
</dbReference>
<dbReference type="SMART" id="SM00636">
    <property type="entry name" value="Glyco_18"/>
    <property type="match status" value="1"/>
</dbReference>
<dbReference type="InterPro" id="IPR011583">
    <property type="entry name" value="Chitinase_II/V-like_cat"/>
</dbReference>
<dbReference type="CDD" id="cd00118">
    <property type="entry name" value="LysM"/>
    <property type="match status" value="2"/>
</dbReference>
<dbReference type="RefSeq" id="WP_119117276.1">
    <property type="nucleotide sequence ID" value="NZ_QWVS01000018.1"/>
</dbReference>
<dbReference type="PANTHER" id="PTHR46066:SF2">
    <property type="entry name" value="CHITINASE DOMAIN-CONTAINING PROTEIN 1"/>
    <property type="match status" value="1"/>
</dbReference>
<dbReference type="GO" id="GO:0016798">
    <property type="term" value="F:hydrolase activity, acting on glycosyl bonds"/>
    <property type="evidence" value="ECO:0007669"/>
    <property type="project" value="UniProtKB-KW"/>
</dbReference>
<dbReference type="InterPro" id="IPR017853">
    <property type="entry name" value="GH"/>
</dbReference>
<dbReference type="CDD" id="cd02874">
    <property type="entry name" value="GH18_CFLE_spore_hydrolase"/>
    <property type="match status" value="1"/>
</dbReference>
<dbReference type="SUPFAM" id="SSF51445">
    <property type="entry name" value="(Trans)glycosidases"/>
    <property type="match status" value="1"/>
</dbReference>
<dbReference type="InterPro" id="IPR018392">
    <property type="entry name" value="LysM"/>
</dbReference>
<evidence type="ECO:0000259" key="3">
    <source>
        <dbReference type="PROSITE" id="PS51782"/>
    </source>
</evidence>
<dbReference type="GO" id="GO:0012505">
    <property type="term" value="C:endomembrane system"/>
    <property type="evidence" value="ECO:0007669"/>
    <property type="project" value="TreeGrafter"/>
</dbReference>
<feature type="domain" description="GH18" evidence="4">
    <location>
        <begin position="103"/>
        <end position="428"/>
    </location>
</feature>
<dbReference type="SUPFAM" id="SSF54106">
    <property type="entry name" value="LysM domain"/>
    <property type="match status" value="2"/>
</dbReference>